<dbReference type="GO" id="GO:0004177">
    <property type="term" value="F:aminopeptidase activity"/>
    <property type="evidence" value="ECO:0007669"/>
    <property type="project" value="UniProtKB-KW"/>
</dbReference>
<dbReference type="OrthoDB" id="5288740at2"/>
<evidence type="ECO:0000256" key="6">
    <source>
        <dbReference type="ARBA" id="ARBA00022801"/>
    </source>
</evidence>
<evidence type="ECO:0000256" key="4">
    <source>
        <dbReference type="ARBA" id="ARBA00022670"/>
    </source>
</evidence>
<dbReference type="InterPro" id="IPR001948">
    <property type="entry name" value="Peptidase_M18"/>
</dbReference>
<dbReference type="SUPFAM" id="SSF101821">
    <property type="entry name" value="Aminopeptidase/glucanase lid domain"/>
    <property type="match status" value="1"/>
</dbReference>
<evidence type="ECO:0000313" key="11">
    <source>
        <dbReference type="EMBL" id="AQP47922.1"/>
    </source>
</evidence>
<evidence type="ECO:0000256" key="7">
    <source>
        <dbReference type="ARBA" id="ARBA00022833"/>
    </source>
</evidence>
<evidence type="ECO:0000256" key="10">
    <source>
        <dbReference type="RuleBase" id="RU004387"/>
    </source>
</evidence>
<dbReference type="EC" id="3.4.11.-" evidence="10"/>
<dbReference type="Proteomes" id="UP000188145">
    <property type="component" value="Chromosome"/>
</dbReference>
<dbReference type="RefSeq" id="WP_077686249.1">
    <property type="nucleotide sequence ID" value="NZ_CP019606.1"/>
</dbReference>
<dbReference type="InterPro" id="IPR023358">
    <property type="entry name" value="Peptidase_M18_dom2"/>
</dbReference>
<keyword evidence="3 9" id="KW-0031">Aminopeptidase</keyword>
<evidence type="ECO:0000256" key="2">
    <source>
        <dbReference type="ARBA" id="ARBA00008290"/>
    </source>
</evidence>
<evidence type="ECO:0000256" key="5">
    <source>
        <dbReference type="ARBA" id="ARBA00022723"/>
    </source>
</evidence>
<evidence type="ECO:0000256" key="8">
    <source>
        <dbReference type="ARBA" id="ARBA00023049"/>
    </source>
</evidence>
<dbReference type="SUPFAM" id="SSF53187">
    <property type="entry name" value="Zn-dependent exopeptidases"/>
    <property type="match status" value="1"/>
</dbReference>
<dbReference type="PANTHER" id="PTHR28570">
    <property type="entry name" value="ASPARTYL AMINOPEPTIDASE"/>
    <property type="match status" value="1"/>
</dbReference>
<dbReference type="GO" id="GO:0005737">
    <property type="term" value="C:cytoplasm"/>
    <property type="evidence" value="ECO:0007669"/>
    <property type="project" value="UniProtKB-ARBA"/>
</dbReference>
<dbReference type="PRINTS" id="PR00932">
    <property type="entry name" value="AMINO1PTASE"/>
</dbReference>
<evidence type="ECO:0000256" key="3">
    <source>
        <dbReference type="ARBA" id="ARBA00022438"/>
    </source>
</evidence>
<dbReference type="Pfam" id="PF02127">
    <property type="entry name" value="Peptidase_M18"/>
    <property type="match status" value="1"/>
</dbReference>
<evidence type="ECO:0000256" key="9">
    <source>
        <dbReference type="RuleBase" id="RU004386"/>
    </source>
</evidence>
<dbReference type="GO" id="GO:0008270">
    <property type="term" value="F:zinc ion binding"/>
    <property type="evidence" value="ECO:0007669"/>
    <property type="project" value="InterPro"/>
</dbReference>
<gene>
    <name evidence="11" type="ORF">BW730_10875</name>
</gene>
<dbReference type="STRING" id="1332264.BW730_10875"/>
<evidence type="ECO:0000256" key="1">
    <source>
        <dbReference type="ARBA" id="ARBA00001947"/>
    </source>
</evidence>
<dbReference type="GO" id="GO:0008237">
    <property type="term" value="F:metallopeptidase activity"/>
    <property type="evidence" value="ECO:0007669"/>
    <property type="project" value="UniProtKB-KW"/>
</dbReference>
<dbReference type="CDD" id="cd05658">
    <property type="entry name" value="M18_DAP"/>
    <property type="match status" value="1"/>
</dbReference>
<dbReference type="AlphaFoldDB" id="A0A1Q2CP85"/>
<keyword evidence="7 9" id="KW-0862">Zinc</keyword>
<evidence type="ECO:0000313" key="12">
    <source>
        <dbReference type="Proteomes" id="UP000188145"/>
    </source>
</evidence>
<dbReference type="NCBIfam" id="NF002759">
    <property type="entry name" value="PRK02813.1"/>
    <property type="match status" value="1"/>
</dbReference>
<sequence>MLETAQAHIDDLSDFVVASPTSYHAADQIAVRLRQAGFEQVDERQPFGSVAGRRFLVRGGAVVAWVAPEEVTAESQFRIVGTHTDSPSFKVKPGALLRSAGWVELGVEIYGGPLINSWLDRDLGVAGRIVTRDGQVLLVKTGPIARIPQLAIHLDRTANDALKLDKQTHTQPILAVEMKQPLIEHLAALVGIAAEDVAFHDLYVFDTQRPAVIGAEREFLASGRLDNLACTHAGLTAVESLEGPGEHVAVFVAFDHEEVGSDTTTGAGGPILESVLERIAAGYGLGLDETRAMLARSTCVSADTGHVVHPNYPGHHDPVNQPLPNRGPLLKINAQQRYATDALGAAIWLRACDAAGVPTQPFVSNNAVPCGSTIGPITATRLGITTVDVGVGLLSMHSARELCGVEDPWFLARAAAAYWSE</sequence>
<dbReference type="KEGG" id="tes:BW730_10875"/>
<dbReference type="EMBL" id="CP019606">
    <property type="protein sequence ID" value="AQP47922.1"/>
    <property type="molecule type" value="Genomic_DNA"/>
</dbReference>
<keyword evidence="8 9" id="KW-0482">Metalloprotease</keyword>
<proteinExistence type="inferred from homology"/>
<dbReference type="PANTHER" id="PTHR28570:SF3">
    <property type="entry name" value="ASPARTYL AMINOPEPTIDASE"/>
    <property type="match status" value="1"/>
</dbReference>
<dbReference type="Gene3D" id="3.40.630.10">
    <property type="entry name" value="Zn peptidases"/>
    <property type="match status" value="1"/>
</dbReference>
<keyword evidence="5 9" id="KW-0479">Metal-binding</keyword>
<accession>A0A1Q2CP85</accession>
<protein>
    <recommendedName>
        <fullName evidence="10">M18 family aminopeptidase</fullName>
        <ecNumber evidence="10">3.4.11.-</ecNumber>
    </recommendedName>
</protein>
<keyword evidence="4 9" id="KW-0645">Protease</keyword>
<dbReference type="Gene3D" id="2.30.250.10">
    <property type="entry name" value="Aminopeptidase i, Domain 2"/>
    <property type="match status" value="1"/>
</dbReference>
<keyword evidence="6 9" id="KW-0378">Hydrolase</keyword>
<reference evidence="12" key="1">
    <citation type="submission" date="2017-02" db="EMBL/GenBank/DDBJ databases">
        <title>Tessaracoccus aquaemaris sp. nov., isolated from the intestine of a Korean rockfish, Sebastes schlegelii, in a marine aquaculture pond.</title>
        <authorList>
            <person name="Tak E.J."/>
            <person name="Bae J.-W."/>
        </authorList>
    </citation>
    <scope>NUCLEOTIDE SEQUENCE [LARGE SCALE GENOMIC DNA]</scope>
    <source>
        <strain evidence="12">NSG39</strain>
    </source>
</reference>
<comment type="similarity">
    <text evidence="2 9">Belongs to the peptidase M18 family.</text>
</comment>
<organism evidence="11 12">
    <name type="scientific">Tessaracoccus aquimaris</name>
    <dbReference type="NCBI Taxonomy" id="1332264"/>
    <lineage>
        <taxon>Bacteria</taxon>
        <taxon>Bacillati</taxon>
        <taxon>Actinomycetota</taxon>
        <taxon>Actinomycetes</taxon>
        <taxon>Propionibacteriales</taxon>
        <taxon>Propionibacteriaceae</taxon>
        <taxon>Tessaracoccus</taxon>
    </lineage>
</organism>
<comment type="cofactor">
    <cofactor evidence="1 10">
        <name>Zn(2+)</name>
        <dbReference type="ChEBI" id="CHEBI:29105"/>
    </cofactor>
</comment>
<name>A0A1Q2CP85_9ACTN</name>
<dbReference type="GO" id="GO:0006508">
    <property type="term" value="P:proteolysis"/>
    <property type="evidence" value="ECO:0007669"/>
    <property type="project" value="UniProtKB-KW"/>
</dbReference>
<keyword evidence="12" id="KW-1185">Reference proteome</keyword>